<dbReference type="InterPro" id="IPR042509">
    <property type="entry name" value="ZCCHC3"/>
</dbReference>
<dbReference type="Ensembl" id="ENSGACT00000049832.1">
    <property type="protein sequence ID" value="ENSGACP00000028102.1"/>
    <property type="gene ID" value="ENSGACG00000033045.1"/>
</dbReference>
<feature type="compositionally biased region" description="Polar residues" evidence="2">
    <location>
        <begin position="247"/>
        <end position="273"/>
    </location>
</feature>
<name>A0AAQ4NP34_GASAC</name>
<feature type="compositionally biased region" description="Basic and acidic residues" evidence="2">
    <location>
        <begin position="365"/>
        <end position="389"/>
    </location>
</feature>
<dbReference type="GO" id="GO:0003690">
    <property type="term" value="F:double-stranded DNA binding"/>
    <property type="evidence" value="ECO:0007669"/>
    <property type="project" value="InterPro"/>
</dbReference>
<feature type="region of interest" description="Disordered" evidence="2">
    <location>
        <begin position="451"/>
        <end position="478"/>
    </location>
</feature>
<dbReference type="GeneTree" id="ENSGT00530000063983"/>
<dbReference type="AlphaFoldDB" id="A0AAQ4NP34"/>
<protein>
    <recommendedName>
        <fullName evidence="3">CCHC-type domain-containing protein</fullName>
    </recommendedName>
</protein>
<reference evidence="4" key="2">
    <citation type="submission" date="2025-08" db="UniProtKB">
        <authorList>
            <consortium name="Ensembl"/>
        </authorList>
    </citation>
    <scope>IDENTIFICATION</scope>
</reference>
<evidence type="ECO:0000313" key="5">
    <source>
        <dbReference type="Proteomes" id="UP000007635"/>
    </source>
</evidence>
<dbReference type="PANTHER" id="PTHR22639">
    <property type="entry name" value="GAG-RELATED PROTEIN"/>
    <property type="match status" value="1"/>
</dbReference>
<dbReference type="Gene3D" id="4.10.60.10">
    <property type="entry name" value="Zinc finger, CCHC-type"/>
    <property type="match status" value="1"/>
</dbReference>
<dbReference type="GO" id="GO:0003723">
    <property type="term" value="F:RNA binding"/>
    <property type="evidence" value="ECO:0007669"/>
    <property type="project" value="InterPro"/>
</dbReference>
<dbReference type="InterPro" id="IPR001878">
    <property type="entry name" value="Znf_CCHC"/>
</dbReference>
<dbReference type="GO" id="GO:0002218">
    <property type="term" value="P:activation of innate immune response"/>
    <property type="evidence" value="ECO:0007669"/>
    <property type="project" value="InterPro"/>
</dbReference>
<evidence type="ECO:0000313" key="4">
    <source>
        <dbReference type="Ensembl" id="ENSGACP00000028102.1"/>
    </source>
</evidence>
<keyword evidence="1" id="KW-0863">Zinc-finger</keyword>
<keyword evidence="1" id="KW-0479">Metal-binding</keyword>
<feature type="domain" description="CCHC-type" evidence="3">
    <location>
        <begin position="207"/>
        <end position="220"/>
    </location>
</feature>
<proteinExistence type="predicted"/>
<dbReference type="PROSITE" id="PS50158">
    <property type="entry name" value="ZF_CCHC"/>
    <property type="match status" value="1"/>
</dbReference>
<evidence type="ECO:0000259" key="3">
    <source>
        <dbReference type="PROSITE" id="PS50158"/>
    </source>
</evidence>
<keyword evidence="5" id="KW-1185">Reference proteome</keyword>
<dbReference type="InterPro" id="IPR057810">
    <property type="entry name" value="RBD_ZCCHC3_1st"/>
</dbReference>
<feature type="region of interest" description="Disordered" evidence="2">
    <location>
        <begin position="344"/>
        <end position="408"/>
    </location>
</feature>
<dbReference type="InterPro" id="IPR036875">
    <property type="entry name" value="Znf_CCHC_sf"/>
</dbReference>
<feature type="region of interest" description="Disordered" evidence="2">
    <location>
        <begin position="247"/>
        <end position="294"/>
    </location>
</feature>
<organism evidence="4 5">
    <name type="scientific">Gasterosteus aculeatus aculeatus</name>
    <name type="common">three-spined stickleback</name>
    <dbReference type="NCBI Taxonomy" id="481459"/>
    <lineage>
        <taxon>Eukaryota</taxon>
        <taxon>Metazoa</taxon>
        <taxon>Chordata</taxon>
        <taxon>Craniata</taxon>
        <taxon>Vertebrata</taxon>
        <taxon>Euteleostomi</taxon>
        <taxon>Actinopterygii</taxon>
        <taxon>Neopterygii</taxon>
        <taxon>Teleostei</taxon>
        <taxon>Neoteleostei</taxon>
        <taxon>Acanthomorphata</taxon>
        <taxon>Eupercaria</taxon>
        <taxon>Perciformes</taxon>
        <taxon>Cottioidei</taxon>
        <taxon>Gasterosteales</taxon>
        <taxon>Gasterosteidae</taxon>
        <taxon>Gasterosteus</taxon>
    </lineage>
</organism>
<evidence type="ECO:0000256" key="2">
    <source>
        <dbReference type="SAM" id="MobiDB-lite"/>
    </source>
</evidence>
<dbReference type="Pfam" id="PF00098">
    <property type="entry name" value="zf-CCHC"/>
    <property type="match status" value="1"/>
</dbReference>
<reference evidence="4 5" key="1">
    <citation type="journal article" date="2021" name="G3 (Bethesda)">
        <title>Improved contiguity of the threespine stickleback genome using long-read sequencing.</title>
        <authorList>
            <person name="Nath S."/>
            <person name="Shaw D.E."/>
            <person name="White M.A."/>
        </authorList>
    </citation>
    <scope>NUCLEOTIDE SEQUENCE [LARGE SCALE GENOMIC DNA]</scope>
    <source>
        <strain evidence="4 5">Lake Benthic</strain>
    </source>
</reference>
<reference evidence="4" key="3">
    <citation type="submission" date="2025-09" db="UniProtKB">
        <authorList>
            <consortium name="Ensembl"/>
        </authorList>
    </citation>
    <scope>IDENTIFICATION</scope>
</reference>
<dbReference type="InterPro" id="IPR057811">
    <property type="entry name" value="RBD_ZCCHC3_2nd"/>
</dbReference>
<dbReference type="Proteomes" id="UP000007635">
    <property type="component" value="Unassembled WGS sequence"/>
</dbReference>
<dbReference type="SMART" id="SM00343">
    <property type="entry name" value="ZnF_C2HC"/>
    <property type="match status" value="3"/>
</dbReference>
<dbReference type="Pfam" id="PF23058">
    <property type="entry name" value="RBD_ZCCHC3_2nd"/>
    <property type="match status" value="1"/>
</dbReference>
<accession>A0AAQ4NP34</accession>
<dbReference type="SUPFAM" id="SSF57756">
    <property type="entry name" value="Retrovirus zinc finger-like domains"/>
    <property type="match status" value="1"/>
</dbReference>
<evidence type="ECO:0000256" key="1">
    <source>
        <dbReference type="PROSITE-ProRule" id="PRU00047"/>
    </source>
</evidence>
<sequence length="478" mass="52837">MAMTPHEQPIPRVGLRYTLRFRATKEDDQVLSRVFFGKQVIMGQLHLMVHDVLCIQWNQQEKAFDVTLGSEDIYRRVSEICRKDAKVSPLAYYEVLNLDRPNFRTVSVHMYNPFVTDEALVSFLGRYGEVATAARHVKDPLGFWTGRRQFQVLLNPDPTGPDGLQHPPAFFSLGGDRGYLFYNRQPAFCRKCRRSGHSETGCTGESCRFCGQTGHAAKDCTVPKNCHGCGGSDHLYRSCPSRKRTFSEATRQTGVSNRTLEQGKGSKTSQNSEEGPLQMGSGAETTEGEGKTALQEEGAVLEDEVARAADHGVMEEFPELTLGASFPTMKQGVRKLSEVFEEQAPEYEEGAEEERSKKNKRKKKDAGAKKEGIDGSRREEAVKPGKSTDEVQEGGTQEELQGPNGNVAVEGEEQCMGEGAVLTAEGLGIDFDLPQGLLMLSSPYGVDIYDGPSRPVNSPNTVPLSWAEEMDKDTSYTQ</sequence>
<keyword evidence="1" id="KW-0862">Zinc</keyword>
<dbReference type="Pfam" id="PF23057">
    <property type="entry name" value="RBD_ZCCHC3_1st"/>
    <property type="match status" value="1"/>
</dbReference>
<dbReference type="PANTHER" id="PTHR22639:SF3">
    <property type="entry name" value="ZINC FINGER CCHC DOMAIN-CONTAINING PROTEIN 3"/>
    <property type="match status" value="1"/>
</dbReference>
<dbReference type="GO" id="GO:0008270">
    <property type="term" value="F:zinc ion binding"/>
    <property type="evidence" value="ECO:0007669"/>
    <property type="project" value="UniProtKB-KW"/>
</dbReference>